<dbReference type="InterPro" id="IPR039422">
    <property type="entry name" value="MarR/SlyA-like"/>
</dbReference>
<evidence type="ECO:0000313" key="5">
    <source>
        <dbReference type="EMBL" id="KRM94401.1"/>
    </source>
</evidence>
<feature type="domain" description="HTH marR-type" evidence="4">
    <location>
        <begin position="1"/>
        <end position="133"/>
    </location>
</feature>
<dbReference type="PANTHER" id="PTHR33164:SF43">
    <property type="entry name" value="HTH-TYPE TRANSCRIPTIONAL REPRESSOR YETL"/>
    <property type="match status" value="1"/>
</dbReference>
<dbReference type="Gene3D" id="1.10.10.10">
    <property type="entry name" value="Winged helix-like DNA-binding domain superfamily/Winged helix DNA-binding domain"/>
    <property type="match status" value="1"/>
</dbReference>
<dbReference type="AlphaFoldDB" id="A0A0R2CRH5"/>
<reference evidence="5 6" key="1">
    <citation type="journal article" date="2015" name="Genome Announc.">
        <title>Expanding the biotechnology potential of lactobacilli through comparative genomics of 213 strains and associated genera.</title>
        <authorList>
            <person name="Sun Z."/>
            <person name="Harris H.M."/>
            <person name="McCann A."/>
            <person name="Guo C."/>
            <person name="Argimon S."/>
            <person name="Zhang W."/>
            <person name="Yang X."/>
            <person name="Jeffery I.B."/>
            <person name="Cooney J.C."/>
            <person name="Kagawa T.F."/>
            <person name="Liu W."/>
            <person name="Song Y."/>
            <person name="Salvetti E."/>
            <person name="Wrobel A."/>
            <person name="Rasinkangas P."/>
            <person name="Parkhill J."/>
            <person name="Rea M.C."/>
            <person name="O'Sullivan O."/>
            <person name="Ritari J."/>
            <person name="Douillard F.P."/>
            <person name="Paul Ross R."/>
            <person name="Yang R."/>
            <person name="Briner A.E."/>
            <person name="Felis G.E."/>
            <person name="de Vos W.M."/>
            <person name="Barrangou R."/>
            <person name="Klaenhammer T.R."/>
            <person name="Caufield P.W."/>
            <person name="Cui Y."/>
            <person name="Zhang H."/>
            <person name="O'Toole P.W."/>
        </authorList>
    </citation>
    <scope>NUCLEOTIDE SEQUENCE [LARGE SCALE GENOMIC DNA]</scope>
    <source>
        <strain evidence="5 6">DSM 24302</strain>
    </source>
</reference>
<dbReference type="InterPro" id="IPR036390">
    <property type="entry name" value="WH_DNA-bd_sf"/>
</dbReference>
<dbReference type="InterPro" id="IPR023187">
    <property type="entry name" value="Tscrpt_reg_MarR-type_CS"/>
</dbReference>
<dbReference type="InterPro" id="IPR000835">
    <property type="entry name" value="HTH_MarR-typ"/>
</dbReference>
<evidence type="ECO:0000256" key="2">
    <source>
        <dbReference type="ARBA" id="ARBA00023125"/>
    </source>
</evidence>
<evidence type="ECO:0000313" key="6">
    <source>
        <dbReference type="Proteomes" id="UP000051256"/>
    </source>
</evidence>
<dbReference type="GO" id="GO:0003700">
    <property type="term" value="F:DNA-binding transcription factor activity"/>
    <property type="evidence" value="ECO:0007669"/>
    <property type="project" value="InterPro"/>
</dbReference>
<protein>
    <recommendedName>
        <fullName evidence="4">HTH marR-type domain-containing protein</fullName>
    </recommendedName>
</protein>
<dbReference type="PROSITE" id="PS50995">
    <property type="entry name" value="HTH_MARR_2"/>
    <property type="match status" value="1"/>
</dbReference>
<dbReference type="RefSeq" id="WP_054669999.1">
    <property type="nucleotide sequence ID" value="NZ_AYZR01000004.1"/>
</dbReference>
<dbReference type="STRING" id="1423802.FC56_GL001355"/>
<accession>A0A0R2CRH5</accession>
<dbReference type="Pfam" id="PF01047">
    <property type="entry name" value="MarR"/>
    <property type="match status" value="1"/>
</dbReference>
<dbReference type="InterPro" id="IPR036388">
    <property type="entry name" value="WH-like_DNA-bd_sf"/>
</dbReference>
<dbReference type="GO" id="GO:0006950">
    <property type="term" value="P:response to stress"/>
    <property type="evidence" value="ECO:0007669"/>
    <property type="project" value="TreeGrafter"/>
</dbReference>
<dbReference type="PANTHER" id="PTHR33164">
    <property type="entry name" value="TRANSCRIPTIONAL REGULATOR, MARR FAMILY"/>
    <property type="match status" value="1"/>
</dbReference>
<comment type="caution">
    <text evidence="5">The sequence shown here is derived from an EMBL/GenBank/DDBJ whole genome shotgun (WGS) entry which is preliminary data.</text>
</comment>
<dbReference type="EMBL" id="AYZR01000004">
    <property type="protein sequence ID" value="KRM94401.1"/>
    <property type="molecule type" value="Genomic_DNA"/>
</dbReference>
<name>A0A0R2CRH5_9LACO</name>
<organism evidence="5 6">
    <name type="scientific">Lentilactobacillus senioris DSM 24302 = JCM 17472</name>
    <dbReference type="NCBI Taxonomy" id="1423802"/>
    <lineage>
        <taxon>Bacteria</taxon>
        <taxon>Bacillati</taxon>
        <taxon>Bacillota</taxon>
        <taxon>Bacilli</taxon>
        <taxon>Lactobacillales</taxon>
        <taxon>Lactobacillaceae</taxon>
        <taxon>Lentilactobacillus</taxon>
    </lineage>
</organism>
<dbReference type="PRINTS" id="PR00598">
    <property type="entry name" value="HTHMARR"/>
</dbReference>
<dbReference type="SUPFAM" id="SSF46785">
    <property type="entry name" value="Winged helix' DNA-binding domain"/>
    <property type="match status" value="1"/>
</dbReference>
<keyword evidence="6" id="KW-1185">Reference proteome</keyword>
<evidence type="ECO:0000256" key="1">
    <source>
        <dbReference type="ARBA" id="ARBA00023015"/>
    </source>
</evidence>
<dbReference type="Proteomes" id="UP000051256">
    <property type="component" value="Unassembled WGS sequence"/>
</dbReference>
<dbReference type="SMART" id="SM00347">
    <property type="entry name" value="HTH_MARR"/>
    <property type="match status" value="1"/>
</dbReference>
<dbReference type="PROSITE" id="PS01117">
    <property type="entry name" value="HTH_MARR_1"/>
    <property type="match status" value="1"/>
</dbReference>
<keyword evidence="3" id="KW-0804">Transcription</keyword>
<proteinExistence type="predicted"/>
<evidence type="ECO:0000256" key="3">
    <source>
        <dbReference type="ARBA" id="ARBA00023163"/>
    </source>
</evidence>
<evidence type="ECO:0000259" key="4">
    <source>
        <dbReference type="PROSITE" id="PS50995"/>
    </source>
</evidence>
<dbReference type="GO" id="GO:0003677">
    <property type="term" value="F:DNA binding"/>
    <property type="evidence" value="ECO:0007669"/>
    <property type="project" value="UniProtKB-KW"/>
</dbReference>
<keyword evidence="1" id="KW-0805">Transcription regulation</keyword>
<sequence>MSKETTQLIRLFKEINHQPVMATRTHHHGRGAQRLLQLLSRHDGLSNAEISEMLDIRPSSVSASIKQLEAQELIVRQPSLSDKRVLTVHLTTKGRQITDRLNQVYDQMSERLFANLSKEERCQLVELLTKVNQEAQSLSTNLDSEMTELTRQARMIKEQFHR</sequence>
<dbReference type="PATRIC" id="fig|1423802.4.peg.1374"/>
<gene>
    <name evidence="5" type="ORF">FC56_GL001355</name>
</gene>
<keyword evidence="2" id="KW-0238">DNA-binding</keyword>